<feature type="non-terminal residue" evidence="10">
    <location>
        <position position="1"/>
    </location>
</feature>
<evidence type="ECO:0000259" key="9">
    <source>
        <dbReference type="PROSITE" id="PS50145"/>
    </source>
</evidence>
<evidence type="ECO:0000256" key="4">
    <source>
        <dbReference type="ARBA" id="ARBA00022771"/>
    </source>
</evidence>
<dbReference type="Gene3D" id="3.30.40.10">
    <property type="entry name" value="Zinc/RING finger domain, C3HC4 (zinc finger)"/>
    <property type="match status" value="2"/>
</dbReference>
<dbReference type="InterPro" id="IPR020472">
    <property type="entry name" value="WD40_PAC1"/>
</dbReference>
<comment type="caution">
    <text evidence="10">The sequence shown here is derived from an EMBL/GenBank/DDBJ whole genome shotgun (WGS) entry which is preliminary data.</text>
</comment>
<dbReference type="InterPro" id="IPR001841">
    <property type="entry name" value="Znf_RING"/>
</dbReference>
<dbReference type="Gene3D" id="2.130.10.10">
    <property type="entry name" value="YVTN repeat-like/Quinoprotein amine dehydrogenase"/>
    <property type="match status" value="2"/>
</dbReference>
<feature type="domain" description="RING-type" evidence="8">
    <location>
        <begin position="21"/>
        <end position="56"/>
    </location>
</feature>
<dbReference type="SUPFAM" id="SSF57850">
    <property type="entry name" value="RING/U-box"/>
    <property type="match status" value="1"/>
</dbReference>
<dbReference type="OrthoDB" id="674604at2759"/>
<evidence type="ECO:0000313" key="10">
    <source>
        <dbReference type="EMBL" id="PAA46919.1"/>
    </source>
</evidence>
<keyword evidence="4 6" id="KW-0863">Zinc-finger</keyword>
<keyword evidence="3" id="KW-0677">Repeat</keyword>
<dbReference type="GO" id="GO:0005730">
    <property type="term" value="C:nucleolus"/>
    <property type="evidence" value="ECO:0007669"/>
    <property type="project" value="TreeGrafter"/>
</dbReference>
<sequence>EADADPPPTVFASPPPDGLLCRICGNVFRNPFTASCGDSFCHRCIADETVPCPRHNVPAKPLVVNLALCDQVGDLLIRCRYGLRVKRPNAESPDSGLTSPSSLVGGCSSYEVDPSGCNAEIRLGNRLEHENCCPHSPAVCSRGCGLTVKLRDLQEHESDCGGNGTSCSSVCVGARQRMEKQIRHLEEQLEQRTAESERIRVMLSGVVERLDRLDRHVTDRLQLLEINQAEHQDLLADSLAKQDRLQEAIVVVNELVSSIASVQPGGNVWQTFKCLGTFVGHRGPIWCLLGGGDYLYSASGDKSVKMWQVSSSNELLKTLDGHDGPVLSLALTGSVLFSGSQDNTIRVWDVAPASAEFGTCLKTLKGHTDSVSTLCVSKLYLFSGSFTLVKVWDLASRICLRTLTGFVRWVRALVVSQQLLYVGCGNSVLVIDLCNFSTVRSLCTDEEGNNVHSVLVLPDFVIAGTGCGFLLVWEALEEPVVSAAGTAATALGSASAIAAVETDGEHSNDEAAVSSSAVTSTEEVASATTRPSHVLRGHSSQVSCLSVMRTSAGLKLLSGSHDMSVAVWSLHNMLRTQTLQRHQGIVTAMAVCNSRLFTGSADCSMRVWAP</sequence>
<organism evidence="10 12">
    <name type="scientific">Macrostomum lignano</name>
    <dbReference type="NCBI Taxonomy" id="282301"/>
    <lineage>
        <taxon>Eukaryota</taxon>
        <taxon>Metazoa</taxon>
        <taxon>Spiralia</taxon>
        <taxon>Lophotrochozoa</taxon>
        <taxon>Platyhelminthes</taxon>
        <taxon>Rhabditophora</taxon>
        <taxon>Macrostomorpha</taxon>
        <taxon>Macrostomida</taxon>
        <taxon>Macrostomidae</taxon>
        <taxon>Macrostomum</taxon>
    </lineage>
</organism>
<dbReference type="PROSITE" id="PS50082">
    <property type="entry name" value="WD_REPEATS_2"/>
    <property type="match status" value="4"/>
</dbReference>
<feature type="domain" description="TRAF-type" evidence="9">
    <location>
        <begin position="129"/>
        <end position="171"/>
    </location>
</feature>
<dbReference type="CDD" id="cd00200">
    <property type="entry name" value="WD40"/>
    <property type="match status" value="1"/>
</dbReference>
<feature type="repeat" description="WD" evidence="7">
    <location>
        <begin position="579"/>
        <end position="610"/>
    </location>
</feature>
<keyword evidence="1 7" id="KW-0853">WD repeat</keyword>
<dbReference type="STRING" id="282301.A0A267DED4"/>
<dbReference type="PRINTS" id="PR00320">
    <property type="entry name" value="GPROTEINBRPT"/>
</dbReference>
<dbReference type="InterPro" id="IPR013083">
    <property type="entry name" value="Znf_RING/FYVE/PHD"/>
</dbReference>
<dbReference type="EMBL" id="NIVC01000251">
    <property type="protein sequence ID" value="PAA87062.1"/>
    <property type="molecule type" value="Genomic_DNA"/>
</dbReference>
<dbReference type="GO" id="GO:0007219">
    <property type="term" value="P:Notch signaling pathway"/>
    <property type="evidence" value="ECO:0007669"/>
    <property type="project" value="TreeGrafter"/>
</dbReference>
<feature type="repeat" description="WD" evidence="7">
    <location>
        <begin position="319"/>
        <end position="350"/>
    </location>
</feature>
<protein>
    <recommendedName>
        <fullName evidence="13">WD_REPEATS_REGION domain-containing protein</fullName>
    </recommendedName>
</protein>
<evidence type="ECO:0000256" key="6">
    <source>
        <dbReference type="PROSITE-ProRule" id="PRU00207"/>
    </source>
</evidence>
<feature type="repeat" description="WD" evidence="7">
    <location>
        <begin position="535"/>
        <end position="578"/>
    </location>
</feature>
<gene>
    <name evidence="10" type="ORF">BOX15_Mlig007688g2</name>
    <name evidence="11" type="ORF">BOX15_Mlig018441g1</name>
</gene>
<feature type="zinc finger region" description="TRAF-type" evidence="6">
    <location>
        <begin position="129"/>
        <end position="171"/>
    </location>
</feature>
<evidence type="ECO:0000256" key="1">
    <source>
        <dbReference type="ARBA" id="ARBA00022574"/>
    </source>
</evidence>
<evidence type="ECO:0000256" key="5">
    <source>
        <dbReference type="ARBA" id="ARBA00022833"/>
    </source>
</evidence>
<evidence type="ECO:0000256" key="2">
    <source>
        <dbReference type="ARBA" id="ARBA00022723"/>
    </source>
</evidence>
<keyword evidence="5 6" id="KW-0862">Zinc</keyword>
<dbReference type="InterPro" id="IPR036322">
    <property type="entry name" value="WD40_repeat_dom_sf"/>
</dbReference>
<accession>A0A267DED4</accession>
<dbReference type="PROSITE" id="PS50089">
    <property type="entry name" value="ZF_RING_2"/>
    <property type="match status" value="1"/>
</dbReference>
<evidence type="ECO:0008006" key="13">
    <source>
        <dbReference type="Google" id="ProtNLM"/>
    </source>
</evidence>
<dbReference type="InterPro" id="IPR001293">
    <property type="entry name" value="Znf_TRAF"/>
</dbReference>
<evidence type="ECO:0000256" key="7">
    <source>
        <dbReference type="PROSITE-ProRule" id="PRU00221"/>
    </source>
</evidence>
<proteinExistence type="predicted"/>
<dbReference type="InterPro" id="IPR015943">
    <property type="entry name" value="WD40/YVTN_repeat-like_dom_sf"/>
</dbReference>
<dbReference type="Pfam" id="PF00400">
    <property type="entry name" value="WD40"/>
    <property type="match status" value="5"/>
</dbReference>
<evidence type="ECO:0000313" key="11">
    <source>
        <dbReference type="EMBL" id="PAA87062.1"/>
    </source>
</evidence>
<reference evidence="10 12" key="1">
    <citation type="submission" date="2017-06" db="EMBL/GenBank/DDBJ databases">
        <title>A platform for efficient transgenesis in Macrostomum lignano, a flatworm model organism for stem cell research.</title>
        <authorList>
            <person name="Berezikov E."/>
        </authorList>
    </citation>
    <scope>NUCLEOTIDE SEQUENCE [LARGE SCALE GENOMIC DNA]</scope>
    <source>
        <strain evidence="10">DV1</strain>
        <tissue evidence="10">Whole organism</tissue>
    </source>
</reference>
<dbReference type="PROSITE" id="PS00678">
    <property type="entry name" value="WD_REPEATS_1"/>
    <property type="match status" value="1"/>
</dbReference>
<evidence type="ECO:0000259" key="8">
    <source>
        <dbReference type="PROSITE" id="PS50089"/>
    </source>
</evidence>
<dbReference type="SUPFAM" id="SSF50978">
    <property type="entry name" value="WD40 repeat-like"/>
    <property type="match status" value="1"/>
</dbReference>
<feature type="repeat" description="WD" evidence="7">
    <location>
        <begin position="278"/>
        <end position="317"/>
    </location>
</feature>
<dbReference type="PROSITE" id="PS50294">
    <property type="entry name" value="WD_REPEATS_REGION"/>
    <property type="match status" value="3"/>
</dbReference>
<dbReference type="GO" id="GO:0000027">
    <property type="term" value="P:ribosomal large subunit assembly"/>
    <property type="evidence" value="ECO:0007669"/>
    <property type="project" value="TreeGrafter"/>
</dbReference>
<dbReference type="SMART" id="SM00320">
    <property type="entry name" value="WD40"/>
    <property type="match status" value="7"/>
</dbReference>
<dbReference type="PROSITE" id="PS50145">
    <property type="entry name" value="ZF_TRAF"/>
    <property type="match status" value="1"/>
</dbReference>
<dbReference type="InterPro" id="IPR019775">
    <property type="entry name" value="WD40_repeat_CS"/>
</dbReference>
<keyword evidence="2 6" id="KW-0479">Metal-binding</keyword>
<dbReference type="PANTHER" id="PTHR19848:SF6">
    <property type="entry name" value="E3 UBIQUITIN-PROTEIN LIGASE TRAF7"/>
    <property type="match status" value="1"/>
</dbReference>
<keyword evidence="12" id="KW-1185">Reference proteome</keyword>
<dbReference type="PANTHER" id="PTHR19848">
    <property type="entry name" value="WD40 REPEAT PROTEIN"/>
    <property type="match status" value="1"/>
</dbReference>
<evidence type="ECO:0000313" key="12">
    <source>
        <dbReference type="Proteomes" id="UP000215902"/>
    </source>
</evidence>
<dbReference type="EMBL" id="NIVC01004650">
    <property type="protein sequence ID" value="PAA46919.1"/>
    <property type="molecule type" value="Genomic_DNA"/>
</dbReference>
<name>A0A267DED4_9PLAT</name>
<dbReference type="SUPFAM" id="SSF49599">
    <property type="entry name" value="TRAF domain-like"/>
    <property type="match status" value="1"/>
</dbReference>
<dbReference type="GO" id="GO:0008270">
    <property type="term" value="F:zinc ion binding"/>
    <property type="evidence" value="ECO:0007669"/>
    <property type="project" value="UniProtKB-KW"/>
</dbReference>
<dbReference type="InterPro" id="IPR001680">
    <property type="entry name" value="WD40_rpt"/>
</dbReference>
<dbReference type="Proteomes" id="UP000215902">
    <property type="component" value="Unassembled WGS sequence"/>
</dbReference>
<evidence type="ECO:0000256" key="3">
    <source>
        <dbReference type="ARBA" id="ARBA00022737"/>
    </source>
</evidence>
<dbReference type="AlphaFoldDB" id="A0A267DED4"/>